<feature type="coiled-coil region" evidence="1">
    <location>
        <begin position="484"/>
        <end position="525"/>
    </location>
</feature>
<organism evidence="2 3">
    <name type="scientific">Cronobacter phage LPCS28</name>
    <dbReference type="NCBI Taxonomy" id="2924885"/>
    <lineage>
        <taxon>Viruses</taxon>
        <taxon>Duplodnaviria</taxon>
        <taxon>Heunggongvirae</taxon>
        <taxon>Uroviricota</taxon>
        <taxon>Caudoviricetes</taxon>
        <taxon>Pantevenvirales</taxon>
        <taxon>Straboviridae</taxon>
        <taxon>Nanhuvirus</taxon>
        <taxon>Nanhuvirus LPCS28</taxon>
    </lineage>
</organism>
<gene>
    <name evidence="2" type="ORF">EHEKIMEA_00021</name>
</gene>
<sequence>MNYNEIVDDIVANYQHPCDAEVPQGSYRRVMWEKYNTDLSNRRPAVGEEWLTEIIKIEKRVYDKNPFNLKSDPLPYPTTTDPNTGEVKDPSTTCGGIWSAKIGYCFPSQQALKEYVESIGSTLQPDNNWYGADLSKKDLFKNSQELEMYRLENTGAIWTLSGPRVDKRTCMRYDSNTASATLIDFNGTGASRSAYLKHYEEQPCTYVGMRVNSNADTSIPPVPAAVSVGVSALPLVYQAACLPVNFGFPYTNISESIMKTWNKTRSDFKVMWNSLPGLVEGAGDRIATMYDNLSVSMEELGQSALAYSQYALQLAWAEFQKVISAALNIVGGGWDMIKRFLPSVSIGGVKVDIITLCTTPDGLQKLKEATKDKKERVINDIYKAIGSSYDYAIEYVKMTSRDIVDALTDFYDWCWSQLQYAGVALCKLLGELAQIWSMPPEVPNPVWLAIRAVRQIFSQIPPLDIIMSGNFPGFTSSELYTQLMKFINDKREAVLTQVKQLESQIDELEQKAIELKQDASDKLIKYQQYLSGMWERIKEETTAAYKKSVKSADDAVDAIEKNISEIKKERKSLLDSINDIMKMGMEQLRKLPLMSTVNTLLGYCGISLDDICNIIQNAETGLTTLYEDFVDATRSLKDVCKTIYNQCCSLSLSKVTQWVNKLLSIIGLNIQYALMSLCTPTIKY</sequence>
<evidence type="ECO:0000313" key="3">
    <source>
        <dbReference type="Proteomes" id="UP000832072"/>
    </source>
</evidence>
<dbReference type="Proteomes" id="UP000832072">
    <property type="component" value="Segment"/>
</dbReference>
<keyword evidence="1" id="KW-0175">Coiled coil</keyword>
<proteinExistence type="predicted"/>
<dbReference type="EMBL" id="OM638103">
    <property type="protein sequence ID" value="UNY46928.1"/>
    <property type="molecule type" value="Genomic_DNA"/>
</dbReference>
<reference evidence="2 3" key="1">
    <citation type="submission" date="2022-02" db="EMBL/GenBank/DDBJ databases">
        <authorList>
            <person name="Tian F."/>
            <person name="Li J."/>
            <person name="Li F."/>
            <person name="Tong Y."/>
        </authorList>
    </citation>
    <scope>NUCLEOTIDE SEQUENCE [LARGE SCALE GENOMIC DNA]</scope>
</reference>
<evidence type="ECO:0000313" key="2">
    <source>
        <dbReference type="EMBL" id="UNY46928.1"/>
    </source>
</evidence>
<protein>
    <submittedName>
        <fullName evidence="2">Uncharacterized protein</fullName>
    </submittedName>
</protein>
<keyword evidence="3" id="KW-1185">Reference proteome</keyword>
<name>A0AAE9K7Y4_9CAUD</name>
<dbReference type="SUPFAM" id="SSF58100">
    <property type="entry name" value="Bacterial hemolysins"/>
    <property type="match status" value="1"/>
</dbReference>
<feature type="coiled-coil region" evidence="1">
    <location>
        <begin position="549"/>
        <end position="576"/>
    </location>
</feature>
<accession>A0AAE9K7Y4</accession>
<evidence type="ECO:0000256" key="1">
    <source>
        <dbReference type="SAM" id="Coils"/>
    </source>
</evidence>